<dbReference type="RefSeq" id="WP_283171905.1">
    <property type="nucleotide sequence ID" value="NZ_JAPNOA010000003.1"/>
</dbReference>
<keyword evidence="3" id="KW-1185">Reference proteome</keyword>
<proteinExistence type="predicted"/>
<reference evidence="2" key="1">
    <citation type="submission" date="2022-11" db="EMBL/GenBank/DDBJ databases">
        <title>Parathalassolutuus dongxingensis gen. nov., sp. nov., a novel member of family Oceanospirillaceae isolated from a coastal shrimp pond in Guangxi, China.</title>
        <authorList>
            <person name="Chen H."/>
        </authorList>
    </citation>
    <scope>NUCLEOTIDE SEQUENCE</scope>
    <source>
        <strain evidence="2">G-43</strain>
    </source>
</reference>
<feature type="chain" id="PRO_5040932560" evidence="1">
    <location>
        <begin position="25"/>
        <end position="372"/>
    </location>
</feature>
<organism evidence="2 3">
    <name type="scientific">Parathalassolituus penaei</name>
    <dbReference type="NCBI Taxonomy" id="2997323"/>
    <lineage>
        <taxon>Bacteria</taxon>
        <taxon>Pseudomonadati</taxon>
        <taxon>Pseudomonadota</taxon>
        <taxon>Gammaproteobacteria</taxon>
        <taxon>Oceanospirillales</taxon>
        <taxon>Oceanospirillaceae</taxon>
        <taxon>Parathalassolituus</taxon>
    </lineage>
</organism>
<sequence length="372" mass="38899">MKNNKMTKLLPLVVAMGVSTQAMAAITLYDQNDTTFSVDGLFNTFYVNSQSEGASEQDQARIKMGFLPNVIGFNFGKQVDGLKLGGRSSFWVSINDTDPQRDASAADAGTGSLIDVRQFYATVDGDFGQVLVGKDFALFNRSNILGDEILLGFGQTMTTGDDGGNVSFGNIGTGYLYPFPNSQITYRTPDMGGLNVAVGLMDPAKRSAASEESSPRIEAEASYAFTNDGFSGKGWLGAMSQKSKLAGDELSSSGVSYGLNLKAAGLSLTASGFKAKGVGAAGLGHLLTVDGAEVDGKLIQLSYTMGAERFVLSSGKNDGGTTDGGSELDLENKTAAIFHSVNSNLTLVGEFDKAESGDNSIKTIALGAVVTF</sequence>
<protein>
    <submittedName>
        <fullName evidence="2">Porin</fullName>
    </submittedName>
</protein>
<dbReference type="Gene3D" id="2.40.160.10">
    <property type="entry name" value="Porin"/>
    <property type="match status" value="1"/>
</dbReference>
<gene>
    <name evidence="2" type="ORF">OUO13_00605</name>
</gene>
<evidence type="ECO:0000256" key="1">
    <source>
        <dbReference type="SAM" id="SignalP"/>
    </source>
</evidence>
<evidence type="ECO:0000313" key="2">
    <source>
        <dbReference type="EMBL" id="MCY0963689.1"/>
    </source>
</evidence>
<feature type="signal peptide" evidence="1">
    <location>
        <begin position="1"/>
        <end position="24"/>
    </location>
</feature>
<evidence type="ECO:0000313" key="3">
    <source>
        <dbReference type="Proteomes" id="UP001150830"/>
    </source>
</evidence>
<dbReference type="EMBL" id="JAPNOA010000003">
    <property type="protein sequence ID" value="MCY0963689.1"/>
    <property type="molecule type" value="Genomic_DNA"/>
</dbReference>
<comment type="caution">
    <text evidence="2">The sequence shown here is derived from an EMBL/GenBank/DDBJ whole genome shotgun (WGS) entry which is preliminary data.</text>
</comment>
<name>A0A9X3EA09_9GAMM</name>
<keyword evidence="1" id="KW-0732">Signal</keyword>
<accession>A0A9X3EA09</accession>
<dbReference type="SUPFAM" id="SSF56935">
    <property type="entry name" value="Porins"/>
    <property type="match status" value="1"/>
</dbReference>
<dbReference type="AlphaFoldDB" id="A0A9X3EA09"/>
<dbReference type="Proteomes" id="UP001150830">
    <property type="component" value="Unassembled WGS sequence"/>
</dbReference>
<dbReference type="InterPro" id="IPR023614">
    <property type="entry name" value="Porin_dom_sf"/>
</dbReference>